<dbReference type="EMBL" id="MU865540">
    <property type="protein sequence ID" value="KAK4221505.1"/>
    <property type="molecule type" value="Genomic_DNA"/>
</dbReference>
<feature type="chain" id="PRO_5042946550" description="Lytic polysaccharide monooxygenase" evidence="1">
    <location>
        <begin position="19"/>
        <end position="394"/>
    </location>
</feature>
<protein>
    <recommendedName>
        <fullName evidence="4">Lytic polysaccharide monooxygenase</fullName>
    </recommendedName>
</protein>
<keyword evidence="1" id="KW-0732">Signal</keyword>
<proteinExistence type="predicted"/>
<sequence length="394" mass="40393">MQTFTASALVAFFGLANGHMIMNTPTPYNYKGTSKLVQVNPLGEAYPFPCQGNQDIVSVTSITAGTEQLVKFTGGAQHGGGSCQFSVTYDYPPPSDPSKWKTIYTLIGGCPASAAGNIPTSGTDPDGRADSVHCGNDSGTECIRQFNVPIPKDLPNGNATFAWTWYNKIGNRELYMNCAPVSISGGASDTTFYNSLPEIFVANVPGKCSTKEGVLNIPNPGKFGKVLEQPASGSEGSCPKADGIPFFGGASDTGSGAGATPVVSSSTLSTVAVPRTAATTSSGIAVVPIEETPVSTSSGIAVVPIDETPVPTSTGGGLAVIPVETATPAIRPTPVTGSGAACSPEGTFFCFDSTHFGHCVNGQAVPQAVAPGTTCDFGGAAVKRRRFGTKFFSF</sequence>
<dbReference type="AlphaFoldDB" id="A0AAN6YMZ9"/>
<dbReference type="Gene3D" id="2.70.50.70">
    <property type="match status" value="1"/>
</dbReference>
<evidence type="ECO:0000256" key="1">
    <source>
        <dbReference type="SAM" id="SignalP"/>
    </source>
</evidence>
<gene>
    <name evidence="2" type="ORF">QBC38DRAFT_491919</name>
</gene>
<feature type="non-terminal residue" evidence="2">
    <location>
        <position position="1"/>
    </location>
</feature>
<evidence type="ECO:0000313" key="2">
    <source>
        <dbReference type="EMBL" id="KAK4221505.1"/>
    </source>
</evidence>
<name>A0AAN6YMZ9_9PEZI</name>
<dbReference type="PANTHER" id="PTHR36182">
    <property type="entry name" value="PROTEIN, PUTATIVE (AFU_ORTHOLOGUE AFUA_6G10930)-RELATED"/>
    <property type="match status" value="1"/>
</dbReference>
<organism evidence="2 3">
    <name type="scientific">Podospora fimiseda</name>
    <dbReference type="NCBI Taxonomy" id="252190"/>
    <lineage>
        <taxon>Eukaryota</taxon>
        <taxon>Fungi</taxon>
        <taxon>Dikarya</taxon>
        <taxon>Ascomycota</taxon>
        <taxon>Pezizomycotina</taxon>
        <taxon>Sordariomycetes</taxon>
        <taxon>Sordariomycetidae</taxon>
        <taxon>Sordariales</taxon>
        <taxon>Podosporaceae</taxon>
        <taxon>Podospora</taxon>
    </lineage>
</organism>
<evidence type="ECO:0008006" key="4">
    <source>
        <dbReference type="Google" id="ProtNLM"/>
    </source>
</evidence>
<dbReference type="Proteomes" id="UP001301958">
    <property type="component" value="Unassembled WGS sequence"/>
</dbReference>
<feature type="signal peptide" evidence="1">
    <location>
        <begin position="1"/>
        <end position="18"/>
    </location>
</feature>
<accession>A0AAN6YMZ9</accession>
<reference evidence="2" key="1">
    <citation type="journal article" date="2023" name="Mol. Phylogenet. Evol.">
        <title>Genome-scale phylogeny and comparative genomics of the fungal order Sordariales.</title>
        <authorList>
            <person name="Hensen N."/>
            <person name="Bonometti L."/>
            <person name="Westerberg I."/>
            <person name="Brannstrom I.O."/>
            <person name="Guillou S."/>
            <person name="Cros-Aarteil S."/>
            <person name="Calhoun S."/>
            <person name="Haridas S."/>
            <person name="Kuo A."/>
            <person name="Mondo S."/>
            <person name="Pangilinan J."/>
            <person name="Riley R."/>
            <person name="LaButti K."/>
            <person name="Andreopoulos B."/>
            <person name="Lipzen A."/>
            <person name="Chen C."/>
            <person name="Yan M."/>
            <person name="Daum C."/>
            <person name="Ng V."/>
            <person name="Clum A."/>
            <person name="Steindorff A."/>
            <person name="Ohm R.A."/>
            <person name="Martin F."/>
            <person name="Silar P."/>
            <person name="Natvig D.O."/>
            <person name="Lalanne C."/>
            <person name="Gautier V."/>
            <person name="Ament-Velasquez S.L."/>
            <person name="Kruys A."/>
            <person name="Hutchinson M.I."/>
            <person name="Powell A.J."/>
            <person name="Barry K."/>
            <person name="Miller A.N."/>
            <person name="Grigoriev I.V."/>
            <person name="Debuchy R."/>
            <person name="Gladieux P."/>
            <person name="Hiltunen Thoren M."/>
            <person name="Johannesson H."/>
        </authorList>
    </citation>
    <scope>NUCLEOTIDE SEQUENCE</scope>
    <source>
        <strain evidence="2">CBS 990.96</strain>
    </source>
</reference>
<keyword evidence="3" id="KW-1185">Reference proteome</keyword>
<evidence type="ECO:0000313" key="3">
    <source>
        <dbReference type="Proteomes" id="UP001301958"/>
    </source>
</evidence>
<reference evidence="2" key="2">
    <citation type="submission" date="2023-05" db="EMBL/GenBank/DDBJ databases">
        <authorList>
            <consortium name="Lawrence Berkeley National Laboratory"/>
            <person name="Steindorff A."/>
            <person name="Hensen N."/>
            <person name="Bonometti L."/>
            <person name="Westerberg I."/>
            <person name="Brannstrom I.O."/>
            <person name="Guillou S."/>
            <person name="Cros-Aarteil S."/>
            <person name="Calhoun S."/>
            <person name="Haridas S."/>
            <person name="Kuo A."/>
            <person name="Mondo S."/>
            <person name="Pangilinan J."/>
            <person name="Riley R."/>
            <person name="Labutti K."/>
            <person name="Andreopoulos B."/>
            <person name="Lipzen A."/>
            <person name="Chen C."/>
            <person name="Yanf M."/>
            <person name="Daum C."/>
            <person name="Ng V."/>
            <person name="Clum A."/>
            <person name="Ohm R."/>
            <person name="Martin F."/>
            <person name="Silar P."/>
            <person name="Natvig D."/>
            <person name="Lalanne C."/>
            <person name="Gautier V."/>
            <person name="Ament-Velasquez S.L."/>
            <person name="Kruys A."/>
            <person name="Hutchinson M.I."/>
            <person name="Powell A.J."/>
            <person name="Barry K."/>
            <person name="Miller A.N."/>
            <person name="Grigoriev I.V."/>
            <person name="Debuchy R."/>
            <person name="Gladieux P."/>
            <person name="Thoren M.H."/>
            <person name="Johannesson H."/>
        </authorList>
    </citation>
    <scope>NUCLEOTIDE SEQUENCE</scope>
    <source>
        <strain evidence="2">CBS 990.96</strain>
    </source>
</reference>
<dbReference type="PANTHER" id="PTHR36182:SF2">
    <property type="entry name" value="LYTIC POLYSACCHARIDE MONOOXYGENASE"/>
    <property type="match status" value="1"/>
</dbReference>
<comment type="caution">
    <text evidence="2">The sequence shown here is derived from an EMBL/GenBank/DDBJ whole genome shotgun (WGS) entry which is preliminary data.</text>
</comment>